<comment type="caution">
    <text evidence="3">The sequence shown here is derived from an EMBL/GenBank/DDBJ whole genome shotgun (WGS) entry which is preliminary data.</text>
</comment>
<proteinExistence type="predicted"/>
<accession>A0A852SNY5</accession>
<reference evidence="3 4" key="1">
    <citation type="submission" date="2020-07" db="EMBL/GenBank/DDBJ databases">
        <title>Sequencing the genomes of 1000 actinobacteria strains.</title>
        <authorList>
            <person name="Klenk H.-P."/>
        </authorList>
    </citation>
    <scope>NUCLEOTIDE SEQUENCE [LARGE SCALE GENOMIC DNA]</scope>
    <source>
        <strain evidence="3 4">DSM 26474</strain>
    </source>
</reference>
<evidence type="ECO:0000313" key="4">
    <source>
        <dbReference type="Proteomes" id="UP000549913"/>
    </source>
</evidence>
<dbReference type="RefSeq" id="WP_179547675.1">
    <property type="nucleotide sequence ID" value="NZ_BSEW01000001.1"/>
</dbReference>
<dbReference type="AlphaFoldDB" id="A0A852SNY5"/>
<evidence type="ECO:0000313" key="3">
    <source>
        <dbReference type="EMBL" id="NYD70568.1"/>
    </source>
</evidence>
<keyword evidence="1" id="KW-0175">Coiled coil</keyword>
<keyword evidence="4" id="KW-1185">Reference proteome</keyword>
<dbReference type="EMBL" id="JACCBM010000001">
    <property type="protein sequence ID" value="NYD70568.1"/>
    <property type="molecule type" value="Genomic_DNA"/>
</dbReference>
<dbReference type="Proteomes" id="UP000549913">
    <property type="component" value="Unassembled WGS sequence"/>
</dbReference>
<evidence type="ECO:0000256" key="2">
    <source>
        <dbReference type="SAM" id="MobiDB-lite"/>
    </source>
</evidence>
<gene>
    <name evidence="3" type="ORF">BJ984_001726</name>
</gene>
<organism evidence="3 4">
    <name type="scientific">Herbiconiux flava</name>
    <dbReference type="NCBI Taxonomy" id="881268"/>
    <lineage>
        <taxon>Bacteria</taxon>
        <taxon>Bacillati</taxon>
        <taxon>Actinomycetota</taxon>
        <taxon>Actinomycetes</taxon>
        <taxon>Micrococcales</taxon>
        <taxon>Microbacteriaceae</taxon>
        <taxon>Herbiconiux</taxon>
    </lineage>
</organism>
<protein>
    <submittedName>
        <fullName evidence="3">Uncharacterized protein</fullName>
    </submittedName>
</protein>
<sequence>MAENQDYRLVIGKVPNNGDPLGTGGTRRPGGTLSSQVRDLREVGDDALARLDAPVSSTSPSFAKELGRQLLFNIADQLAREVVIPGSKKVWNERVAPAIGQKWKTWRAKQVPSDESDSVEVSEGEWVDVDWSEPAAEIEAIDRPTIVLSRQEAQWRIAEARRAARELAQHLAVLRASGVVDDLDVLSLLVGDGALEMTATASSKAGQDLVEDADLKPEPTRISQRPIHTENSYSPWRRVPTEDDEDGHSSAPQ</sequence>
<feature type="region of interest" description="Disordered" evidence="2">
    <location>
        <begin position="12"/>
        <end position="35"/>
    </location>
</feature>
<feature type="region of interest" description="Disordered" evidence="2">
    <location>
        <begin position="200"/>
        <end position="253"/>
    </location>
</feature>
<evidence type="ECO:0000256" key="1">
    <source>
        <dbReference type="SAM" id="Coils"/>
    </source>
</evidence>
<name>A0A852SNY5_9MICO</name>
<feature type="coiled-coil region" evidence="1">
    <location>
        <begin position="150"/>
        <end position="177"/>
    </location>
</feature>